<gene>
    <name evidence="1" type="ORF">BDK92_0539</name>
</gene>
<dbReference type="AlphaFoldDB" id="A0A495JBM8"/>
<accession>A0A495JBM8</accession>
<sequence length="39" mass="4310">MAQRLRRAMAIFAIHASWLVLRERGGTAMRGKEGALVNA</sequence>
<proteinExistence type="predicted"/>
<organism evidence="1 2">
    <name type="scientific">Micromonospora pisi</name>
    <dbReference type="NCBI Taxonomy" id="589240"/>
    <lineage>
        <taxon>Bacteria</taxon>
        <taxon>Bacillati</taxon>
        <taxon>Actinomycetota</taxon>
        <taxon>Actinomycetes</taxon>
        <taxon>Micromonosporales</taxon>
        <taxon>Micromonosporaceae</taxon>
        <taxon>Micromonospora</taxon>
    </lineage>
</organism>
<keyword evidence="2" id="KW-1185">Reference proteome</keyword>
<protein>
    <submittedName>
        <fullName evidence="1">Uncharacterized protein</fullName>
    </submittedName>
</protein>
<name>A0A495JBM8_9ACTN</name>
<reference evidence="1 2" key="1">
    <citation type="submission" date="2018-10" db="EMBL/GenBank/DDBJ databases">
        <title>Sequencing the genomes of 1000 actinobacteria strains.</title>
        <authorList>
            <person name="Klenk H.-P."/>
        </authorList>
    </citation>
    <scope>NUCLEOTIDE SEQUENCE [LARGE SCALE GENOMIC DNA]</scope>
    <source>
        <strain evidence="1 2">DSM 45175</strain>
    </source>
</reference>
<evidence type="ECO:0000313" key="2">
    <source>
        <dbReference type="Proteomes" id="UP000277671"/>
    </source>
</evidence>
<comment type="caution">
    <text evidence="1">The sequence shown here is derived from an EMBL/GenBank/DDBJ whole genome shotgun (WGS) entry which is preliminary data.</text>
</comment>
<evidence type="ECO:0000313" key="1">
    <source>
        <dbReference type="EMBL" id="RKR86315.1"/>
    </source>
</evidence>
<dbReference type="Proteomes" id="UP000277671">
    <property type="component" value="Unassembled WGS sequence"/>
</dbReference>
<dbReference type="EMBL" id="RBKT01000001">
    <property type="protein sequence ID" value="RKR86315.1"/>
    <property type="molecule type" value="Genomic_DNA"/>
</dbReference>